<dbReference type="AlphaFoldDB" id="A0A1E7KDW4"/>
<dbReference type="PANTHER" id="PTHR42831:SF3">
    <property type="entry name" value="1,2-PHENYLACETYL-COA EPOXIDASE, SUBUNIT D-RELATED"/>
    <property type="match status" value="1"/>
</dbReference>
<reference evidence="3 4" key="1">
    <citation type="journal article" date="2016" name="Front. Microbiol.">
        <title>Comparative Genomics Analysis of Streptomyces Species Reveals Their Adaptation to the Marine Environment and Their Diversity at the Genomic Level.</title>
        <authorList>
            <person name="Tian X."/>
            <person name="Zhang Z."/>
            <person name="Yang T."/>
            <person name="Chen M."/>
            <person name="Li J."/>
            <person name="Chen F."/>
            <person name="Yang J."/>
            <person name="Li W."/>
            <person name="Zhang B."/>
            <person name="Zhang Z."/>
            <person name="Wu J."/>
            <person name="Zhang C."/>
            <person name="Long L."/>
            <person name="Xiao J."/>
        </authorList>
    </citation>
    <scope>NUCLEOTIDE SEQUENCE [LARGE SCALE GENOMIC DNA]</scope>
    <source>
        <strain evidence="3 4">SCSIO M10379</strain>
    </source>
</reference>
<dbReference type="PATRIC" id="fig|943816.4.peg.5544"/>
<dbReference type="NCBIfam" id="TIGR02159">
    <property type="entry name" value="PA_CoA_Oxy4"/>
    <property type="match status" value="1"/>
</dbReference>
<dbReference type="RefSeq" id="WP_069990592.1">
    <property type="nucleotide sequence ID" value="NZ_LJGV01000021.1"/>
</dbReference>
<evidence type="ECO:0000259" key="1">
    <source>
        <dbReference type="Pfam" id="PF01883"/>
    </source>
</evidence>
<dbReference type="SUPFAM" id="SSF117916">
    <property type="entry name" value="Fe-S cluster assembly (FSCA) domain-like"/>
    <property type="match status" value="1"/>
</dbReference>
<gene>
    <name evidence="3" type="ORF">AN217_02260</name>
</gene>
<dbReference type="InterPro" id="IPR034904">
    <property type="entry name" value="FSCA_dom_sf"/>
</dbReference>
<evidence type="ECO:0000313" key="3">
    <source>
        <dbReference type="EMBL" id="OEV02108.1"/>
    </source>
</evidence>
<protein>
    <submittedName>
        <fullName evidence="3">Phenylacetic acid degradation protein PaaD</fullName>
    </submittedName>
</protein>
<feature type="domain" description="MIP18 family-like" evidence="1">
    <location>
        <begin position="17"/>
        <end position="80"/>
    </location>
</feature>
<dbReference type="InterPro" id="IPR002744">
    <property type="entry name" value="MIP18-like"/>
</dbReference>
<dbReference type="Proteomes" id="UP000175829">
    <property type="component" value="Unassembled WGS sequence"/>
</dbReference>
<sequence length="183" mass="19325">MVTASARPDSFAALAGAVPDPELPVLTLAELGVLRRVEEPEPGHVLVELTPTYTGCPAVEAMAADIEQVLRAAGAAQVEVRTVLVPPWSSDDISAEGRRKLAEHGIAPPRAGARSADPEPILVGLSPTRHTAEPARPPAAEPVRCPHCGAADTELLSRFSSTACKALRRCTACQEPFDHFKEV</sequence>
<dbReference type="InterPro" id="IPR011883">
    <property type="entry name" value="PaaD-like"/>
</dbReference>
<feature type="domain" description="PaaD zinc beta ribbon" evidence="2">
    <location>
        <begin position="138"/>
        <end position="181"/>
    </location>
</feature>
<accession>A0A1E7KDW4</accession>
<dbReference type="InterPro" id="IPR052339">
    <property type="entry name" value="Fe-S_Maturation_MIP18"/>
</dbReference>
<proteinExistence type="predicted"/>
<name>A0A1E7KDW4_9ACTN</name>
<evidence type="ECO:0000313" key="4">
    <source>
        <dbReference type="Proteomes" id="UP000175829"/>
    </source>
</evidence>
<dbReference type="EMBL" id="LJGV01000021">
    <property type="protein sequence ID" value="OEV02108.1"/>
    <property type="molecule type" value="Genomic_DNA"/>
</dbReference>
<dbReference type="InterPro" id="IPR056572">
    <property type="entry name" value="Zn_ribbon_PaaD"/>
</dbReference>
<comment type="caution">
    <text evidence="3">The sequence shown here is derived from an EMBL/GenBank/DDBJ whole genome shotgun (WGS) entry which is preliminary data.</text>
</comment>
<dbReference type="Gene3D" id="3.30.300.130">
    <property type="entry name" value="Fe-S cluster assembly (FSCA)"/>
    <property type="match status" value="1"/>
</dbReference>
<organism evidence="3 4">
    <name type="scientific">Streptomyces qinglanensis</name>
    <dbReference type="NCBI Taxonomy" id="943816"/>
    <lineage>
        <taxon>Bacteria</taxon>
        <taxon>Bacillati</taxon>
        <taxon>Actinomycetota</taxon>
        <taxon>Actinomycetes</taxon>
        <taxon>Kitasatosporales</taxon>
        <taxon>Streptomycetaceae</taxon>
        <taxon>Streptomyces</taxon>
    </lineage>
</organism>
<evidence type="ECO:0000259" key="2">
    <source>
        <dbReference type="Pfam" id="PF23451"/>
    </source>
</evidence>
<dbReference type="PANTHER" id="PTHR42831">
    <property type="entry name" value="FE-S PROTEIN MATURATION AUXILIARY FACTOR YITW"/>
    <property type="match status" value="1"/>
</dbReference>
<dbReference type="Pfam" id="PF23451">
    <property type="entry name" value="Zn_ribbon_PaaD"/>
    <property type="match status" value="1"/>
</dbReference>
<dbReference type="Pfam" id="PF01883">
    <property type="entry name" value="FeS_assembly_P"/>
    <property type="match status" value="1"/>
</dbReference>